<evidence type="ECO:0000313" key="7">
    <source>
        <dbReference type="EMBL" id="CAB4784911.1"/>
    </source>
</evidence>
<evidence type="ECO:0000259" key="6">
    <source>
        <dbReference type="PROSITE" id="PS51012"/>
    </source>
</evidence>
<feature type="transmembrane region" description="Helical" evidence="5">
    <location>
        <begin position="76"/>
        <end position="98"/>
    </location>
</feature>
<dbReference type="GO" id="GO:0043190">
    <property type="term" value="C:ATP-binding cassette (ABC) transporter complex"/>
    <property type="evidence" value="ECO:0007669"/>
    <property type="project" value="InterPro"/>
</dbReference>
<evidence type="ECO:0000313" key="10">
    <source>
        <dbReference type="EMBL" id="CAB4904461.1"/>
    </source>
</evidence>
<keyword evidence="2 5" id="KW-0812">Transmembrane</keyword>
<feature type="transmembrane region" description="Helical" evidence="5">
    <location>
        <begin position="244"/>
        <end position="265"/>
    </location>
</feature>
<evidence type="ECO:0000313" key="9">
    <source>
        <dbReference type="EMBL" id="CAB4879952.1"/>
    </source>
</evidence>
<keyword evidence="4 5" id="KW-0472">Membrane</keyword>
<evidence type="ECO:0000313" key="8">
    <source>
        <dbReference type="EMBL" id="CAB4814497.1"/>
    </source>
</evidence>
<name>A0A6J6WIC5_9ZZZZ</name>
<protein>
    <submittedName>
        <fullName evidence="7">Unannotated protein</fullName>
    </submittedName>
</protein>
<evidence type="ECO:0000256" key="4">
    <source>
        <dbReference type="ARBA" id="ARBA00023136"/>
    </source>
</evidence>
<accession>A0A6J6WIC5</accession>
<feature type="domain" description="ABC transmembrane type-2" evidence="6">
    <location>
        <begin position="41"/>
        <end position="268"/>
    </location>
</feature>
<sequence length="270" mass="29130">MSNLTAEQPMNVRTISDGARAMEVVAILVKRSMIRVRRMPSAFIPSLIMPVFQLIAFSGAFGFAVTSLGIKNALDWYVPLNAMQGASFGALGVSFGLINDMQTGFFDRILMAPAQRWVTVISSLVAAVVRCFVPITFVVIVGYIGGMNTPGGPMAIVCVAIASVAIAVVAAGFALGLTFRMRNLGAATLTQFAIFFTIFLSTSQVPLYAMSGWLRGVARINPMTNILRFARQGFLGDVTWEQSWGGIIAMASLLILTFIYAMTGIKKFDQ</sequence>
<feature type="transmembrane region" description="Helical" evidence="5">
    <location>
        <begin position="118"/>
        <end position="145"/>
    </location>
</feature>
<feature type="transmembrane region" description="Helical" evidence="5">
    <location>
        <begin position="189"/>
        <end position="209"/>
    </location>
</feature>
<evidence type="ECO:0000256" key="3">
    <source>
        <dbReference type="ARBA" id="ARBA00022989"/>
    </source>
</evidence>
<proteinExistence type="predicted"/>
<dbReference type="PROSITE" id="PS51012">
    <property type="entry name" value="ABC_TM2"/>
    <property type="match status" value="1"/>
</dbReference>
<evidence type="ECO:0000256" key="5">
    <source>
        <dbReference type="SAM" id="Phobius"/>
    </source>
</evidence>
<dbReference type="InterPro" id="IPR047817">
    <property type="entry name" value="ABC2_TM_bact-type"/>
</dbReference>
<dbReference type="EMBL" id="CAEZZP010000146">
    <property type="protein sequence ID" value="CAB4784911.1"/>
    <property type="molecule type" value="Genomic_DNA"/>
</dbReference>
<dbReference type="EMBL" id="CAFBLJ010000106">
    <property type="protein sequence ID" value="CAB4879952.1"/>
    <property type="molecule type" value="Genomic_DNA"/>
</dbReference>
<evidence type="ECO:0000256" key="1">
    <source>
        <dbReference type="ARBA" id="ARBA00004141"/>
    </source>
</evidence>
<dbReference type="EMBL" id="CAFAAL010000158">
    <property type="protein sequence ID" value="CAB4814497.1"/>
    <property type="molecule type" value="Genomic_DNA"/>
</dbReference>
<gene>
    <name evidence="7" type="ORF">UFOPK2880_01677</name>
    <name evidence="8" type="ORF">UFOPK3004_01455</name>
    <name evidence="9" type="ORF">UFOPK3304_01544</name>
    <name evidence="10" type="ORF">UFOPK3494_01118</name>
</gene>
<keyword evidence="3 5" id="KW-1133">Transmembrane helix</keyword>
<dbReference type="PANTHER" id="PTHR43229:SF2">
    <property type="entry name" value="NODULATION PROTEIN J"/>
    <property type="match status" value="1"/>
</dbReference>
<evidence type="ECO:0000256" key="2">
    <source>
        <dbReference type="ARBA" id="ARBA00022692"/>
    </source>
</evidence>
<dbReference type="AlphaFoldDB" id="A0A6J6WIC5"/>
<dbReference type="EMBL" id="CAFBMF010000073">
    <property type="protein sequence ID" value="CAB4904461.1"/>
    <property type="molecule type" value="Genomic_DNA"/>
</dbReference>
<dbReference type="InterPro" id="IPR051784">
    <property type="entry name" value="Nod_factor_ABC_transporter"/>
</dbReference>
<feature type="transmembrane region" description="Helical" evidence="5">
    <location>
        <begin position="42"/>
        <end position="64"/>
    </location>
</feature>
<dbReference type="PANTHER" id="PTHR43229">
    <property type="entry name" value="NODULATION PROTEIN J"/>
    <property type="match status" value="1"/>
</dbReference>
<dbReference type="InterPro" id="IPR000412">
    <property type="entry name" value="ABC_2_transport"/>
</dbReference>
<feature type="transmembrane region" description="Helical" evidence="5">
    <location>
        <begin position="151"/>
        <end position="177"/>
    </location>
</feature>
<dbReference type="Pfam" id="PF01061">
    <property type="entry name" value="ABC2_membrane"/>
    <property type="match status" value="1"/>
</dbReference>
<reference evidence="7" key="1">
    <citation type="submission" date="2020-05" db="EMBL/GenBank/DDBJ databases">
        <authorList>
            <person name="Chiriac C."/>
            <person name="Salcher M."/>
            <person name="Ghai R."/>
            <person name="Kavagutti S V."/>
        </authorList>
    </citation>
    <scope>NUCLEOTIDE SEQUENCE</scope>
</reference>
<organism evidence="7">
    <name type="scientific">freshwater metagenome</name>
    <dbReference type="NCBI Taxonomy" id="449393"/>
    <lineage>
        <taxon>unclassified sequences</taxon>
        <taxon>metagenomes</taxon>
        <taxon>ecological metagenomes</taxon>
    </lineage>
</organism>
<dbReference type="InterPro" id="IPR013525">
    <property type="entry name" value="ABC2_TM"/>
</dbReference>
<comment type="subcellular location">
    <subcellularLocation>
        <location evidence="1">Membrane</location>
        <topology evidence="1">Multi-pass membrane protein</topology>
    </subcellularLocation>
</comment>
<dbReference type="GO" id="GO:0140359">
    <property type="term" value="F:ABC-type transporter activity"/>
    <property type="evidence" value="ECO:0007669"/>
    <property type="project" value="InterPro"/>
</dbReference>
<dbReference type="PIRSF" id="PIRSF006648">
    <property type="entry name" value="DrrB"/>
    <property type="match status" value="1"/>
</dbReference>